<gene>
    <name evidence="1" type="ORF">HMPREF0877_0182</name>
</gene>
<dbReference type="AlphaFoldDB" id="C5R887"/>
<dbReference type="Gene3D" id="3.70.10.10">
    <property type="match status" value="1"/>
</dbReference>
<reference evidence="1 2" key="1">
    <citation type="submission" date="2009-04" db="EMBL/GenBank/DDBJ databases">
        <authorList>
            <person name="Qin X."/>
            <person name="Bachman B."/>
            <person name="Battles P."/>
            <person name="Bell A."/>
            <person name="Bess C."/>
            <person name="Bickham C."/>
            <person name="Chaboub L."/>
            <person name="Chen D."/>
            <person name="Coyle M."/>
            <person name="Deiros D.R."/>
            <person name="Dinh H."/>
            <person name="Forbes L."/>
            <person name="Fowler G."/>
            <person name="Francisco L."/>
            <person name="Fu Q."/>
            <person name="Gubbala S."/>
            <person name="Hale W."/>
            <person name="Han Y."/>
            <person name="Hemphill L."/>
            <person name="Highlander S.K."/>
            <person name="Hirani K."/>
            <person name="Hogues M."/>
            <person name="Jackson L."/>
            <person name="Jakkamsetti A."/>
            <person name="Javaid M."/>
            <person name="Jiang H."/>
            <person name="Korchina V."/>
            <person name="Kovar C."/>
            <person name="Lara F."/>
            <person name="Lee S."/>
            <person name="Mata R."/>
            <person name="Mathew T."/>
            <person name="Moen C."/>
            <person name="Morales K."/>
            <person name="Munidasa M."/>
            <person name="Nazareth L."/>
            <person name="Ngo R."/>
            <person name="Nguyen L."/>
            <person name="Okwuonu G."/>
            <person name="Ongeri F."/>
            <person name="Patil S."/>
            <person name="Petrosino J."/>
            <person name="Pham C."/>
            <person name="Pham P."/>
            <person name="Pu L.-L."/>
            <person name="Puazo M."/>
            <person name="Raj R."/>
            <person name="Reid J."/>
            <person name="Rouhana J."/>
            <person name="Saada N."/>
            <person name="Shang Y."/>
            <person name="Simmons D."/>
            <person name="Thornton R."/>
            <person name="Warren J."/>
            <person name="Weissenberger G."/>
            <person name="Zhang J."/>
            <person name="Zhang L."/>
            <person name="Zhou C."/>
            <person name="Zhu D."/>
            <person name="Muzny D."/>
            <person name="Worley K."/>
            <person name="Gibbs R."/>
        </authorList>
    </citation>
    <scope>NUCLEOTIDE SEQUENCE [LARGE SCALE GENOMIC DNA]</scope>
    <source>
        <strain evidence="1 2">ATCC 33313</strain>
    </source>
</reference>
<organism evidence="1 2">
    <name type="scientific">Weissella paramesenteroides ATCC 33313</name>
    <dbReference type="NCBI Taxonomy" id="585506"/>
    <lineage>
        <taxon>Bacteria</taxon>
        <taxon>Bacillati</taxon>
        <taxon>Bacillota</taxon>
        <taxon>Bacilli</taxon>
        <taxon>Lactobacillales</taxon>
        <taxon>Lactobacillaceae</taxon>
        <taxon>Weissella</taxon>
    </lineage>
</organism>
<evidence type="ECO:0000313" key="2">
    <source>
        <dbReference type="Proteomes" id="UP000004528"/>
    </source>
</evidence>
<protein>
    <recommendedName>
        <fullName evidence="3">DNA polymerase III beta sliding clamp C-terminal domain-containing protein</fullName>
    </recommendedName>
</protein>
<dbReference type="EMBL" id="ACKU01000004">
    <property type="protein sequence ID" value="EER75671.1"/>
    <property type="molecule type" value="Genomic_DNA"/>
</dbReference>
<sequence length="210" mass="23893">MIKPVERKVFIMHKTVETIAKSKTTNGQPSLHSVHISSEQLVTTDRHVLIREQFKTPIDNLNGELTIDPNGVPLNVNYPDTDRLIPTDDNIRYHLNIEAGKWVDIIQVYKKNMYAAINITDGIVTIAFGESSDDLSGEFEIGKSDNEDLTIYFQPKFLKMIGDYGKEVIGRNFKDSYFELEVVSRYEPAKVIFENDDITGTFLVTPLHVN</sequence>
<evidence type="ECO:0008006" key="3">
    <source>
        <dbReference type="Google" id="ProtNLM"/>
    </source>
</evidence>
<accession>C5R887</accession>
<keyword evidence="2" id="KW-1185">Reference proteome</keyword>
<dbReference type="STRING" id="585506.HMPREF0877_0182"/>
<evidence type="ECO:0000313" key="1">
    <source>
        <dbReference type="EMBL" id="EER75671.1"/>
    </source>
</evidence>
<dbReference type="Proteomes" id="UP000004528">
    <property type="component" value="Unassembled WGS sequence"/>
</dbReference>
<comment type="caution">
    <text evidence="1">The sequence shown here is derived from an EMBL/GenBank/DDBJ whole genome shotgun (WGS) entry which is preliminary data.</text>
</comment>
<name>C5R887_WEIPA</name>
<dbReference type="HOGENOM" id="CLU_1459637_0_0_9"/>
<proteinExistence type="predicted"/>